<dbReference type="AlphaFoldDB" id="A0A1S7FQL4"/>
<dbReference type="Proteomes" id="UP000223060">
    <property type="component" value="Chromosome"/>
</dbReference>
<accession>A0A1S7FQL4</accession>
<evidence type="ECO:0000313" key="3">
    <source>
        <dbReference type="Proteomes" id="UP000223060"/>
    </source>
</evidence>
<dbReference type="NCBIfam" id="NF033218">
    <property type="entry name" value="anchor_AmaP"/>
    <property type="match status" value="1"/>
</dbReference>
<keyword evidence="1" id="KW-0472">Membrane</keyword>
<dbReference type="RefSeq" id="WP_036060528.1">
    <property type="nucleotide sequence ID" value="NZ_CP011102.1"/>
</dbReference>
<evidence type="ECO:0008006" key="4">
    <source>
        <dbReference type="Google" id="ProtNLM"/>
    </source>
</evidence>
<keyword evidence="1" id="KW-1133">Transmembrane helix</keyword>
<dbReference type="EMBL" id="CP011102">
    <property type="protein sequence ID" value="AQY49645.1"/>
    <property type="molecule type" value="Genomic_DNA"/>
</dbReference>
<keyword evidence="1" id="KW-0812">Transmembrane</keyword>
<organism evidence="2 3">
    <name type="scientific">Listeria weihenstephanensis</name>
    <dbReference type="NCBI Taxonomy" id="1006155"/>
    <lineage>
        <taxon>Bacteria</taxon>
        <taxon>Bacillati</taxon>
        <taxon>Bacillota</taxon>
        <taxon>Bacilli</taxon>
        <taxon>Bacillales</taxon>
        <taxon>Listeriaceae</taxon>
        <taxon>Listeria</taxon>
    </lineage>
</organism>
<dbReference type="KEGG" id="lwi:UE46_00230"/>
<feature type="transmembrane region" description="Helical" evidence="1">
    <location>
        <begin position="7"/>
        <end position="29"/>
    </location>
</feature>
<evidence type="ECO:0000256" key="1">
    <source>
        <dbReference type="SAM" id="Phobius"/>
    </source>
</evidence>
<feature type="transmembrane region" description="Helical" evidence="1">
    <location>
        <begin position="49"/>
        <end position="70"/>
    </location>
</feature>
<protein>
    <recommendedName>
        <fullName evidence="4">Alkaline shock response membrane anchor protein AmaP</fullName>
    </recommendedName>
</protein>
<proteinExistence type="predicted"/>
<reference evidence="3" key="1">
    <citation type="submission" date="2015-03" db="EMBL/GenBank/DDBJ databases">
        <authorList>
            <person name="Ferrari E."/>
            <person name="Walter M.C."/>
            <person name="Huptas C."/>
            <person name="Scherer S."/>
            <person name="Mueller-Herbst S."/>
        </authorList>
    </citation>
    <scope>NUCLEOTIDE SEQUENCE [LARGE SCALE GENOMIC DNA]</scope>
    <source>
        <strain evidence="3">LWP01</strain>
    </source>
</reference>
<name>A0A1S7FQL4_9LIST</name>
<gene>
    <name evidence="2" type="ORF">UE46_00230</name>
</gene>
<keyword evidence="3" id="KW-1185">Reference proteome</keyword>
<evidence type="ECO:0000313" key="2">
    <source>
        <dbReference type="EMBL" id="AQY49645.1"/>
    </source>
</evidence>
<sequence length="184" mass="20850">MNGLAKILFVLVGLIGMIGSAVFAGMAYQLGVFSDVVTEYQEKMWFSNVAIFVGILMFIIFFLFFFIGLLTKRNERSIVLPTKYGEIEITDRTIESTVMYVVVEENMLRNPVVSAKLFNRKKAVKVFVMGDAIQTSRLQTNGAELQSKIEEKLKDMLEIEMVEADIKIHKTNKREAKGSHARVI</sequence>